<dbReference type="EMBL" id="PVXO01000073">
    <property type="protein sequence ID" value="PRR76900.1"/>
    <property type="molecule type" value="Genomic_DNA"/>
</dbReference>
<gene>
    <name evidence="3" type="ORF">CLLI_28340</name>
</gene>
<evidence type="ECO:0000259" key="2">
    <source>
        <dbReference type="SMART" id="SM00460"/>
    </source>
</evidence>
<evidence type="ECO:0000256" key="1">
    <source>
        <dbReference type="SAM" id="Phobius"/>
    </source>
</evidence>
<dbReference type="InterPro" id="IPR038765">
    <property type="entry name" value="Papain-like_cys_pep_sf"/>
</dbReference>
<dbReference type="Proteomes" id="UP000239706">
    <property type="component" value="Unassembled WGS sequence"/>
</dbReference>
<evidence type="ECO:0000313" key="4">
    <source>
        <dbReference type="Proteomes" id="UP000239706"/>
    </source>
</evidence>
<protein>
    <submittedName>
        <fullName evidence="3">Transglutaminase-like superfamily protein</fullName>
    </submittedName>
</protein>
<comment type="caution">
    <text evidence="3">The sequence shown here is derived from an EMBL/GenBank/DDBJ whole genome shotgun (WGS) entry which is preliminary data.</text>
</comment>
<reference evidence="3 4" key="1">
    <citation type="submission" date="2018-03" db="EMBL/GenBank/DDBJ databases">
        <title>Genome sequence of Clostridium liquoris DSM 100320.</title>
        <authorList>
            <person name="Poehlein A."/>
            <person name="Daniel R."/>
        </authorList>
    </citation>
    <scope>NUCLEOTIDE SEQUENCE [LARGE SCALE GENOMIC DNA]</scope>
    <source>
        <strain evidence="3 4">DSM 100320</strain>
    </source>
</reference>
<keyword evidence="1" id="KW-1133">Transmembrane helix</keyword>
<keyword evidence="4" id="KW-1185">Reference proteome</keyword>
<feature type="transmembrane region" description="Helical" evidence="1">
    <location>
        <begin position="6"/>
        <end position="24"/>
    </location>
</feature>
<dbReference type="InterPro" id="IPR002931">
    <property type="entry name" value="Transglutaminase-like"/>
</dbReference>
<keyword evidence="1" id="KW-0472">Membrane</keyword>
<feature type="transmembrane region" description="Helical" evidence="1">
    <location>
        <begin position="149"/>
        <end position="168"/>
    </location>
</feature>
<feature type="domain" description="Transglutaminase-like" evidence="2">
    <location>
        <begin position="304"/>
        <end position="366"/>
    </location>
</feature>
<keyword evidence="1" id="KW-0812">Transmembrane</keyword>
<dbReference type="OrthoDB" id="1817605at2"/>
<proteinExistence type="predicted"/>
<accession>A0A2T0B052</accession>
<dbReference type="PANTHER" id="PTHR33490">
    <property type="entry name" value="BLR5614 PROTEIN-RELATED"/>
    <property type="match status" value="1"/>
</dbReference>
<dbReference type="SUPFAM" id="SSF54001">
    <property type="entry name" value="Cysteine proteinases"/>
    <property type="match status" value="1"/>
</dbReference>
<dbReference type="AlphaFoldDB" id="A0A2T0B052"/>
<organism evidence="3 4">
    <name type="scientific">Clostridium liquoris</name>
    <dbReference type="NCBI Taxonomy" id="1289519"/>
    <lineage>
        <taxon>Bacteria</taxon>
        <taxon>Bacillati</taxon>
        <taxon>Bacillota</taxon>
        <taxon>Clostridia</taxon>
        <taxon>Eubacteriales</taxon>
        <taxon>Clostridiaceae</taxon>
        <taxon>Clostridium</taxon>
    </lineage>
</organism>
<dbReference type="PANTHER" id="PTHR33490:SF3">
    <property type="entry name" value="CONSERVED INTEGRAL MEMBRANE PROTEIN"/>
    <property type="match status" value="1"/>
</dbReference>
<dbReference type="RefSeq" id="WP_106064840.1">
    <property type="nucleotide sequence ID" value="NZ_PVXO01000073.1"/>
</dbReference>
<feature type="transmembrane region" description="Helical" evidence="1">
    <location>
        <begin position="88"/>
        <end position="113"/>
    </location>
</feature>
<dbReference type="SMART" id="SM00460">
    <property type="entry name" value="TGc"/>
    <property type="match status" value="1"/>
</dbReference>
<sequence length="391" mass="44978">MPDINPITAVIFLAIICPLIKGFLFKFSSNDLKIDIEDLNKTTSFIAALFLGTYWGKKLFFQHDSGIYKTIYESIPANIIQYIEDKPFVIYLILMPLFMLLIYKVIAVILNIISNITLYPFLDHIEKYLKRKSNIFRSAVGALFQFPKAIGYVLFITFSLNIVSIFYTNEAFNRYLESSEAYNYICKKVVIPVTNSKLARKLPDIINNSFKIVVKENSYSKDTLDKNTKGKTIVYYNGVTLNEGVRSNKQIDSFARDLVENQSTEEEKAKVLYNWIGNNISYDHDKAYKVLNNEFDVKSGAIPTFQSKKGICFDYSCLYVAMCRANGIKVRLITGQGFNGVSWVSHAWNQVYIPEENKWINVDTTFYKGGNYFNSKRFDLDHKNSNIAGEW</sequence>
<name>A0A2T0B052_9CLOT</name>
<dbReference type="Pfam" id="PF01841">
    <property type="entry name" value="Transglut_core"/>
    <property type="match status" value="1"/>
</dbReference>
<evidence type="ECO:0000313" key="3">
    <source>
        <dbReference type="EMBL" id="PRR76900.1"/>
    </source>
</evidence>
<dbReference type="Gene3D" id="3.10.620.30">
    <property type="match status" value="1"/>
</dbReference>